<reference evidence="1 2" key="1">
    <citation type="submission" date="2022-11" db="EMBL/GenBank/DDBJ databases">
        <authorList>
            <person name="Cortes-Martin A."/>
            <person name="Buttimer C.T.H."/>
            <person name="Hill C."/>
        </authorList>
    </citation>
    <scope>NUCLEOTIDE SEQUENCE [LARGE SCALE GENOMIC DNA]</scope>
</reference>
<dbReference type="Proteomes" id="UP001223579">
    <property type="component" value="Segment"/>
</dbReference>
<sequence length="99" mass="11389">MKRLIILCILLLVGCGEGEDDQTKRYKNLPSLMPIEVKELHEFCKKQHNYYNSYAVVVDGEAKSVICKFKDSEREKGISSGYTWDAQSLRDKMKGVKNE</sequence>
<accession>A0AAF0ANK7</accession>
<dbReference type="PROSITE" id="PS51257">
    <property type="entry name" value="PROKAR_LIPOPROTEIN"/>
    <property type="match status" value="1"/>
</dbReference>
<gene>
    <name evidence="1" type="ORF">A73_115</name>
</gene>
<evidence type="ECO:0000313" key="2">
    <source>
        <dbReference type="Proteomes" id="UP001223579"/>
    </source>
</evidence>
<organism evidence="1 2">
    <name type="scientific">Escherichia phage A73</name>
    <dbReference type="NCBI Taxonomy" id="3003819"/>
    <lineage>
        <taxon>Viruses</taxon>
        <taxon>Duplodnaviria</taxon>
        <taxon>Heunggongvirae</taxon>
        <taxon>Uroviricota</taxon>
        <taxon>Caudoviricetes</taxon>
        <taxon>Vequintavirinae</taxon>
        <taxon>Septuagintavirus</taxon>
        <taxon>Septuagintavirus A73</taxon>
    </lineage>
</organism>
<evidence type="ECO:0008006" key="3">
    <source>
        <dbReference type="Google" id="ProtNLM"/>
    </source>
</evidence>
<keyword evidence="2" id="KW-1185">Reference proteome</keyword>
<protein>
    <recommendedName>
        <fullName evidence="3">Lipoprotein</fullName>
    </recommendedName>
</protein>
<dbReference type="EMBL" id="OP778609">
    <property type="protein sequence ID" value="WBF77575.1"/>
    <property type="molecule type" value="Genomic_DNA"/>
</dbReference>
<proteinExistence type="predicted"/>
<name>A0AAF0ANK7_9CAUD</name>
<evidence type="ECO:0000313" key="1">
    <source>
        <dbReference type="EMBL" id="WBF77575.1"/>
    </source>
</evidence>